<dbReference type="GO" id="GO:0016192">
    <property type="term" value="P:vesicle-mediated transport"/>
    <property type="evidence" value="ECO:0007669"/>
    <property type="project" value="UniProtKB-KW"/>
</dbReference>
<comment type="similarity">
    <text evidence="2">Belongs to the small GTPase superfamily. Arf family.</text>
</comment>
<feature type="binding site" evidence="11">
    <location>
        <position position="73"/>
    </location>
    <ligand>
        <name>GTP</name>
        <dbReference type="ChEBI" id="CHEBI:37565"/>
    </ligand>
</feature>
<evidence type="ECO:0000313" key="15">
    <source>
        <dbReference type="Proteomes" id="UP001054857"/>
    </source>
</evidence>
<feature type="binding site" evidence="12">
    <location>
        <position position="33"/>
    </location>
    <ligand>
        <name>Mg(2+)</name>
        <dbReference type="ChEBI" id="CHEBI:18420"/>
    </ligand>
</feature>
<evidence type="ECO:0000313" key="14">
    <source>
        <dbReference type="EMBL" id="GFR46884.1"/>
    </source>
</evidence>
<organism evidence="14 15">
    <name type="scientific">Astrephomene gubernaculifera</name>
    <dbReference type="NCBI Taxonomy" id="47775"/>
    <lineage>
        <taxon>Eukaryota</taxon>
        <taxon>Viridiplantae</taxon>
        <taxon>Chlorophyta</taxon>
        <taxon>core chlorophytes</taxon>
        <taxon>Chlorophyceae</taxon>
        <taxon>CS clade</taxon>
        <taxon>Chlamydomonadales</taxon>
        <taxon>Astrephomenaceae</taxon>
        <taxon>Astrephomene</taxon>
    </lineage>
</organism>
<feature type="binding site" evidence="12">
    <location>
        <position position="51"/>
    </location>
    <ligand>
        <name>Mg(2+)</name>
        <dbReference type="ChEBI" id="CHEBI:18420"/>
    </ligand>
</feature>
<comment type="caution">
    <text evidence="14">The sequence shown here is derived from an EMBL/GenBank/DDBJ whole genome shotgun (WGS) entry which is preliminary data.</text>
</comment>
<feature type="binding site" evidence="11">
    <location>
        <begin position="26"/>
        <end position="33"/>
    </location>
    <ligand>
        <name>GTP</name>
        <dbReference type="ChEBI" id="CHEBI:37565"/>
    </ligand>
</feature>
<evidence type="ECO:0000256" key="1">
    <source>
        <dbReference type="ARBA" id="ARBA00004555"/>
    </source>
</evidence>
<dbReference type="GO" id="GO:0015031">
    <property type="term" value="P:protein transport"/>
    <property type="evidence" value="ECO:0007669"/>
    <property type="project" value="UniProtKB-KW"/>
</dbReference>
<evidence type="ECO:0000256" key="12">
    <source>
        <dbReference type="PIRSR" id="PIRSR606689-2"/>
    </source>
</evidence>
<keyword evidence="6" id="KW-0931">ER-Golgi transport</keyword>
<dbReference type="InterPro" id="IPR024156">
    <property type="entry name" value="Small_GTPase_ARF"/>
</dbReference>
<dbReference type="NCBIfam" id="TIGR00231">
    <property type="entry name" value="small_GTP"/>
    <property type="match status" value="1"/>
</dbReference>
<evidence type="ECO:0000256" key="6">
    <source>
        <dbReference type="ARBA" id="ARBA00022892"/>
    </source>
</evidence>
<reference evidence="14 15" key="1">
    <citation type="journal article" date="2021" name="Sci. Rep.">
        <title>Genome sequencing of the multicellular alga Astrephomene provides insights into convergent evolution of germ-soma differentiation.</title>
        <authorList>
            <person name="Yamashita S."/>
            <person name="Yamamoto K."/>
            <person name="Matsuzaki R."/>
            <person name="Suzuki S."/>
            <person name="Yamaguchi H."/>
            <person name="Hirooka S."/>
            <person name="Minakuchi Y."/>
            <person name="Miyagishima S."/>
            <person name="Kawachi M."/>
            <person name="Toyoda A."/>
            <person name="Nozaki H."/>
        </authorList>
    </citation>
    <scope>NUCLEOTIDE SEQUENCE [LARGE SCALE GENOMIC DNA]</scope>
    <source>
        <strain evidence="14 15">NIES-4017</strain>
    </source>
</reference>
<proteinExistence type="inferred from homology"/>
<keyword evidence="5 11" id="KW-0547">Nucleotide-binding</keyword>
<keyword evidence="4" id="KW-0519">Myristate</keyword>
<accession>A0AAD3DTK5</accession>
<dbReference type="PROSITE" id="PS51417">
    <property type="entry name" value="ARF"/>
    <property type="match status" value="1"/>
</dbReference>
<dbReference type="InterPro" id="IPR006689">
    <property type="entry name" value="Small_GTPase_ARF/SAR"/>
</dbReference>
<dbReference type="GO" id="GO:0005794">
    <property type="term" value="C:Golgi apparatus"/>
    <property type="evidence" value="ECO:0007669"/>
    <property type="project" value="UniProtKB-SubCell"/>
</dbReference>
<evidence type="ECO:0000256" key="7">
    <source>
        <dbReference type="ARBA" id="ARBA00022927"/>
    </source>
</evidence>
<evidence type="ECO:0000256" key="3">
    <source>
        <dbReference type="ARBA" id="ARBA00022448"/>
    </source>
</evidence>
<feature type="binding site" evidence="11">
    <location>
        <begin position="129"/>
        <end position="132"/>
    </location>
    <ligand>
        <name>GTP</name>
        <dbReference type="ChEBI" id="CHEBI:37565"/>
    </ligand>
</feature>
<evidence type="ECO:0000256" key="10">
    <source>
        <dbReference type="ARBA" id="ARBA00023288"/>
    </source>
</evidence>
<feature type="compositionally biased region" description="Basic and acidic residues" evidence="13">
    <location>
        <begin position="189"/>
        <end position="203"/>
    </location>
</feature>
<evidence type="ECO:0000256" key="13">
    <source>
        <dbReference type="SAM" id="MobiDB-lite"/>
    </source>
</evidence>
<dbReference type="GO" id="GO:0046872">
    <property type="term" value="F:metal ion binding"/>
    <property type="evidence" value="ECO:0007669"/>
    <property type="project" value="UniProtKB-KW"/>
</dbReference>
<evidence type="ECO:0000256" key="5">
    <source>
        <dbReference type="ARBA" id="ARBA00022741"/>
    </source>
</evidence>
<dbReference type="SUPFAM" id="SSF52540">
    <property type="entry name" value="P-loop containing nucleoside triphosphate hydrolases"/>
    <property type="match status" value="1"/>
</dbReference>
<dbReference type="AlphaFoldDB" id="A0AAD3DTK5"/>
<keyword evidence="10" id="KW-0449">Lipoprotein</keyword>
<dbReference type="FunFam" id="3.40.50.300:FF:003500">
    <property type="entry name" value="ADP-ribosylation factor 1"/>
    <property type="match status" value="1"/>
</dbReference>
<dbReference type="InterPro" id="IPR005225">
    <property type="entry name" value="Small_GTP-bd"/>
</dbReference>
<dbReference type="Pfam" id="PF00025">
    <property type="entry name" value="Arf"/>
    <property type="match status" value="1"/>
</dbReference>
<evidence type="ECO:0000256" key="4">
    <source>
        <dbReference type="ARBA" id="ARBA00022707"/>
    </source>
</evidence>
<dbReference type="GO" id="GO:0016004">
    <property type="term" value="F:phospholipase activator activity"/>
    <property type="evidence" value="ECO:0007669"/>
    <property type="project" value="UniProtKB-ARBA"/>
</dbReference>
<keyword evidence="12" id="KW-0479">Metal-binding</keyword>
<sequence>MSSLVAGLLQTLFPSKGEDGRLLCIGLDASGRTSWLYSLLLPGQHITTIPTIGFNVETVKHNGCSLCIWDVGGCDKIRPLWRHYFAGTQGLVFFVDGSDIERMDEVAEQLRWLTAAEELREAFVLVVSNKQDLPRALSPQQVSERLRLPEVLGQGGRMWTCLPGTLCDEKANKAQLDWITTVLRQHQQQQRERAAARAADEASKPAAAGATGGGEGGGGPSAGSAGAGAGAGAGGEGEGGGEPDVLERWLQVEDEPDEEFLRKLEKFSLDSWDHRTHLRIAWLYLTRLGRREGLRRIHASIRAFIQHSPLTRRRTGSGSTYHETMTYFWSHMVHFAIASQKTPEGATPDFRLFLLLNPQLSNGGLFLHYYTKKLMLLTPESRTTVMLPDKRPLPSIITDLSALSIKDQPSAPDTSTTTSITTTGAIPDAEFLRRFLDRSLDRWNHECLLRAMYCCLAAHGRRRGGEVALAGLRALQGMTGFHLTLNYCWLALLTHALAGEYTAALFGDGGASSSASMREGAGARLEEEGGEGAVGVRGGEGSGGGGVSAGARLPEWSELLASGTYASVMVRELVADQERYLRYYSKKVMFSGAAAVQFAPPDRRGLPSVV</sequence>
<dbReference type="PANTHER" id="PTHR11711">
    <property type="entry name" value="ADP RIBOSYLATION FACTOR-RELATED"/>
    <property type="match status" value="1"/>
</dbReference>
<keyword evidence="15" id="KW-1185">Reference proteome</keyword>
<name>A0AAD3DTK5_9CHLO</name>
<dbReference type="Gene3D" id="3.40.50.300">
    <property type="entry name" value="P-loop containing nucleotide triphosphate hydrolases"/>
    <property type="match status" value="1"/>
</dbReference>
<keyword evidence="12" id="KW-0460">Magnesium</keyword>
<evidence type="ECO:0000256" key="2">
    <source>
        <dbReference type="ARBA" id="ARBA00010290"/>
    </source>
</evidence>
<keyword evidence="7" id="KW-0653">Protein transport</keyword>
<dbReference type="InterPro" id="IPR027417">
    <property type="entry name" value="P-loop_NTPase"/>
</dbReference>
<dbReference type="EMBL" id="BMAR01000016">
    <property type="protein sequence ID" value="GFR46884.1"/>
    <property type="molecule type" value="Genomic_DNA"/>
</dbReference>
<dbReference type="SMART" id="SM00178">
    <property type="entry name" value="SAR"/>
    <property type="match status" value="1"/>
</dbReference>
<keyword evidence="8" id="KW-0333">Golgi apparatus</keyword>
<dbReference type="Proteomes" id="UP001054857">
    <property type="component" value="Unassembled WGS sequence"/>
</dbReference>
<keyword evidence="9 11" id="KW-0342">GTP-binding</keyword>
<dbReference type="GO" id="GO:0003924">
    <property type="term" value="F:GTPase activity"/>
    <property type="evidence" value="ECO:0007669"/>
    <property type="project" value="InterPro"/>
</dbReference>
<dbReference type="CDD" id="cd00878">
    <property type="entry name" value="Arf_Arl"/>
    <property type="match status" value="1"/>
</dbReference>
<evidence type="ECO:0000256" key="11">
    <source>
        <dbReference type="PIRSR" id="PIRSR606689-1"/>
    </source>
</evidence>
<dbReference type="SMART" id="SM00177">
    <property type="entry name" value="ARF"/>
    <property type="match status" value="1"/>
</dbReference>
<feature type="compositionally biased region" description="Gly residues" evidence="13">
    <location>
        <begin position="210"/>
        <end position="242"/>
    </location>
</feature>
<protein>
    <recommendedName>
        <fullName evidence="16">ADP-ribosylation factor</fullName>
    </recommendedName>
</protein>
<evidence type="ECO:0008006" key="16">
    <source>
        <dbReference type="Google" id="ProtNLM"/>
    </source>
</evidence>
<dbReference type="GO" id="GO:0005525">
    <property type="term" value="F:GTP binding"/>
    <property type="evidence" value="ECO:0007669"/>
    <property type="project" value="UniProtKB-KW"/>
</dbReference>
<keyword evidence="3" id="KW-0813">Transport</keyword>
<comment type="subcellular location">
    <subcellularLocation>
        <location evidence="1">Golgi apparatus</location>
    </subcellularLocation>
</comment>
<dbReference type="PRINTS" id="PR00328">
    <property type="entry name" value="SAR1GTPBP"/>
</dbReference>
<evidence type="ECO:0000256" key="8">
    <source>
        <dbReference type="ARBA" id="ARBA00023034"/>
    </source>
</evidence>
<gene>
    <name evidence="14" type="ORF">Agub_g8525</name>
</gene>
<evidence type="ECO:0000256" key="9">
    <source>
        <dbReference type="ARBA" id="ARBA00023134"/>
    </source>
</evidence>
<feature type="region of interest" description="Disordered" evidence="13">
    <location>
        <begin position="189"/>
        <end position="243"/>
    </location>
</feature>